<feature type="signal peptide" evidence="1">
    <location>
        <begin position="1"/>
        <end position="26"/>
    </location>
</feature>
<evidence type="ECO:0000256" key="1">
    <source>
        <dbReference type="SAM" id="SignalP"/>
    </source>
</evidence>
<accession>A0A3D4VAI0</accession>
<name>A0A3D4VAI0_9BACT</name>
<reference evidence="3 4" key="1">
    <citation type="journal article" date="2018" name="Nat. Biotechnol.">
        <title>A standardized bacterial taxonomy based on genome phylogeny substantially revises the tree of life.</title>
        <authorList>
            <person name="Parks D.H."/>
            <person name="Chuvochina M."/>
            <person name="Waite D.W."/>
            <person name="Rinke C."/>
            <person name="Skarshewski A."/>
            <person name="Chaumeil P.A."/>
            <person name="Hugenholtz P."/>
        </authorList>
    </citation>
    <scope>NUCLEOTIDE SEQUENCE [LARGE SCALE GENOMIC DNA]</scope>
    <source>
        <strain evidence="3">UBA8844</strain>
    </source>
</reference>
<feature type="chain" id="PRO_5017737766" evidence="1">
    <location>
        <begin position="27"/>
        <end position="269"/>
    </location>
</feature>
<protein>
    <submittedName>
        <fullName evidence="3">DUF4397 domain-containing protein</fullName>
    </submittedName>
</protein>
<dbReference type="Pfam" id="PF14344">
    <property type="entry name" value="DUF4397"/>
    <property type="match status" value="1"/>
</dbReference>
<sequence>MNAMTINRIFSRSLRSVTLLGAVVLAACDKTAVQTIDGPLPTARIRFYNFGLNAPGMNFYANTDKVTAISSATGVESTTGIVYGGVGLGSLYSALAPGQYTFTGRIAATVDKDVAVATIPGALADGKAYSLFVSGFYNTTAKTVEGFIVEDVLPPEPLEVGRFLVTHVRFVNAIPNSSPMTLYARNTTTGTEVAIGGAIAYKSAGAFVEIPAGTYDLNTRVAGSTTNVISRAATGFAGGRVYTIGGRGDMTITSTTATNRPFLDNTTNR</sequence>
<comment type="caution">
    <text evidence="3">The sequence shown here is derived from an EMBL/GenBank/DDBJ whole genome shotgun (WGS) entry which is preliminary data.</text>
</comment>
<gene>
    <name evidence="3" type="ORF">DGD08_11180</name>
</gene>
<evidence type="ECO:0000313" key="4">
    <source>
        <dbReference type="Proteomes" id="UP000264071"/>
    </source>
</evidence>
<dbReference type="Proteomes" id="UP000264071">
    <property type="component" value="Unassembled WGS sequence"/>
</dbReference>
<keyword evidence="1" id="KW-0732">Signal</keyword>
<organism evidence="3 4">
    <name type="scientific">Gemmatimonas aurantiaca</name>
    <dbReference type="NCBI Taxonomy" id="173480"/>
    <lineage>
        <taxon>Bacteria</taxon>
        <taxon>Pseudomonadati</taxon>
        <taxon>Gemmatimonadota</taxon>
        <taxon>Gemmatimonadia</taxon>
        <taxon>Gemmatimonadales</taxon>
        <taxon>Gemmatimonadaceae</taxon>
        <taxon>Gemmatimonas</taxon>
    </lineage>
</organism>
<dbReference type="EMBL" id="DPIY01000010">
    <property type="protein sequence ID" value="HCT57752.1"/>
    <property type="molecule type" value="Genomic_DNA"/>
</dbReference>
<dbReference type="AlphaFoldDB" id="A0A3D4VAI0"/>
<dbReference type="InterPro" id="IPR025510">
    <property type="entry name" value="DUF4397"/>
</dbReference>
<evidence type="ECO:0000313" key="3">
    <source>
        <dbReference type="EMBL" id="HCT57752.1"/>
    </source>
</evidence>
<proteinExistence type="predicted"/>
<evidence type="ECO:0000259" key="2">
    <source>
        <dbReference type="Pfam" id="PF14344"/>
    </source>
</evidence>
<feature type="domain" description="DUF4397" evidence="2">
    <location>
        <begin position="167"/>
        <end position="250"/>
    </location>
</feature>